<comment type="pathway">
    <text evidence="1">Purine metabolism; ppGpp biosynthesis; ppGpp from GTP: step 1/2.</text>
</comment>
<feature type="domain" description="RelA/SpoT" evidence="2">
    <location>
        <begin position="42"/>
        <end position="172"/>
    </location>
</feature>
<dbReference type="SMART" id="SM00954">
    <property type="entry name" value="RelA_SpoT"/>
    <property type="match status" value="1"/>
</dbReference>
<gene>
    <name evidence="3" type="ORF">H9747_05695</name>
</gene>
<protein>
    <submittedName>
        <fullName evidence="3">(P)ppGpp synthetase</fullName>
    </submittedName>
</protein>
<organism evidence="3 4">
    <name type="scientific">Candidatus Blautia stercorigallinarum</name>
    <dbReference type="NCBI Taxonomy" id="2838501"/>
    <lineage>
        <taxon>Bacteria</taxon>
        <taxon>Bacillati</taxon>
        <taxon>Bacillota</taxon>
        <taxon>Clostridia</taxon>
        <taxon>Lachnospirales</taxon>
        <taxon>Lachnospiraceae</taxon>
        <taxon>Blautia</taxon>
    </lineage>
</organism>
<accession>A0A9D1PC18</accession>
<dbReference type="GO" id="GO:0015969">
    <property type="term" value="P:guanosine tetraphosphate metabolic process"/>
    <property type="evidence" value="ECO:0007669"/>
    <property type="project" value="InterPro"/>
</dbReference>
<dbReference type="PANTHER" id="PTHR41773">
    <property type="entry name" value="GTP PYROPHOSPHATASE-RELATED"/>
    <property type="match status" value="1"/>
</dbReference>
<dbReference type="Pfam" id="PF04607">
    <property type="entry name" value="RelA_SpoT"/>
    <property type="match status" value="1"/>
</dbReference>
<evidence type="ECO:0000259" key="2">
    <source>
        <dbReference type="SMART" id="SM00954"/>
    </source>
</evidence>
<dbReference type="Proteomes" id="UP000886814">
    <property type="component" value="Unassembled WGS sequence"/>
</dbReference>
<reference evidence="3" key="1">
    <citation type="journal article" date="2021" name="PeerJ">
        <title>Extensive microbial diversity within the chicken gut microbiome revealed by metagenomics and culture.</title>
        <authorList>
            <person name="Gilroy R."/>
            <person name="Ravi A."/>
            <person name="Getino M."/>
            <person name="Pursley I."/>
            <person name="Horton D.L."/>
            <person name="Alikhan N.F."/>
            <person name="Baker D."/>
            <person name="Gharbi K."/>
            <person name="Hall N."/>
            <person name="Watson M."/>
            <person name="Adriaenssens E.M."/>
            <person name="Foster-Nyarko E."/>
            <person name="Jarju S."/>
            <person name="Secka A."/>
            <person name="Antonio M."/>
            <person name="Oren A."/>
            <person name="Chaudhuri R.R."/>
            <person name="La Ragione R."/>
            <person name="Hildebrand F."/>
            <person name="Pallen M.J."/>
        </authorList>
    </citation>
    <scope>NUCLEOTIDE SEQUENCE</scope>
    <source>
        <strain evidence="3">CHK195-9823</strain>
    </source>
</reference>
<evidence type="ECO:0000256" key="1">
    <source>
        <dbReference type="ARBA" id="ARBA00004976"/>
    </source>
</evidence>
<name>A0A9D1PC18_9FIRM</name>
<reference evidence="3" key="2">
    <citation type="submission" date="2021-04" db="EMBL/GenBank/DDBJ databases">
        <authorList>
            <person name="Gilroy R."/>
        </authorList>
    </citation>
    <scope>NUCLEOTIDE SEQUENCE</scope>
    <source>
        <strain evidence="3">CHK195-9823</strain>
    </source>
</reference>
<dbReference type="EMBL" id="DXIQ01000033">
    <property type="protein sequence ID" value="HIV38480.1"/>
    <property type="molecule type" value="Genomic_DNA"/>
</dbReference>
<dbReference type="Gene3D" id="3.30.460.10">
    <property type="entry name" value="Beta Polymerase, domain 2"/>
    <property type="match status" value="1"/>
</dbReference>
<dbReference type="AlphaFoldDB" id="A0A9D1PC18"/>
<proteinExistence type="predicted"/>
<dbReference type="InterPro" id="IPR043519">
    <property type="entry name" value="NT_sf"/>
</dbReference>
<evidence type="ECO:0000313" key="4">
    <source>
        <dbReference type="Proteomes" id="UP000886814"/>
    </source>
</evidence>
<dbReference type="CDD" id="cd05399">
    <property type="entry name" value="NT_Rel-Spo_like"/>
    <property type="match status" value="1"/>
</dbReference>
<evidence type="ECO:0000313" key="3">
    <source>
        <dbReference type="EMBL" id="HIV38480.1"/>
    </source>
</evidence>
<dbReference type="PANTHER" id="PTHR41773:SF1">
    <property type="entry name" value="RELA_SPOT DOMAIN-CONTAINING PROTEIN"/>
    <property type="match status" value="1"/>
</dbReference>
<sequence>MREIEELSQYLTDDKVRGLRKVLGRDIQEKLSKSGIYFHIFSRLKSAGSIWHKLEWKKEEYIEKDKKLQDLIGIRIVLYYMDDVPICKELLRETYSIIEKDSHEDIPKVNEFNPIRMNYVCRMPDEISSAFPSELWEKYRIDKTFEVQVRTTFSEGWHEVDHDVRYKHKEEWEEHYEFSRELNGIYATLEICDRSMVNLLERLAYKNYKNMQIEAMLRNKFRLRFENPVLSVPLMEFLQKDQDLVKKLYRADREDPILFFASSYSEGIPLTVDNLVLVCNELQLGRKDLEERTPMLIRERTGQWKEKKREKQEKNPENVQKVVDTGFYL</sequence>
<comment type="caution">
    <text evidence="3">The sequence shown here is derived from an EMBL/GenBank/DDBJ whole genome shotgun (WGS) entry which is preliminary data.</text>
</comment>
<dbReference type="SUPFAM" id="SSF81301">
    <property type="entry name" value="Nucleotidyltransferase"/>
    <property type="match status" value="1"/>
</dbReference>
<dbReference type="InterPro" id="IPR007685">
    <property type="entry name" value="RelA_SpoT"/>
</dbReference>